<sequence>MADTDSFIVDMADRMFADLADLQTIILSRSDAWKQRLWAELEQTGLTRAWVPEALGGAGAPLDEAFGVLRAAGRAALAAPLAETMLAGWLLAQADMAAPAGPMTVVPAAPDAAPLRMDAEGRLSGSARTIPFGAQAGHFAVLAHGPDGMAVALVRAADAKVAPGSGLGGDPANTVSFTAVEPVQFAPVDIAIEDLMLMGAVVRAQQIAGALETMLALSVRYAMDRVAFEKPISKFQAVQHNLARLGGEVAAAVAVAASAADTVSETGVRGDAALLEAASARIRASEAAGTGSAIAHQVHGAIGFTDEHVLHRLTLRALGWRDDFGNETWWSVRLGQFVATGGDQRLWPLLASR</sequence>
<dbReference type="GO" id="GO:0003995">
    <property type="term" value="F:acyl-CoA dehydrogenase activity"/>
    <property type="evidence" value="ECO:0007669"/>
    <property type="project" value="TreeGrafter"/>
</dbReference>
<dbReference type="SUPFAM" id="SSF56645">
    <property type="entry name" value="Acyl-CoA dehydrogenase NM domain-like"/>
    <property type="match status" value="1"/>
</dbReference>
<comment type="caution">
    <text evidence="7">The sequence shown here is derived from an EMBL/GenBank/DDBJ whole genome shotgun (WGS) entry which is preliminary data.</text>
</comment>
<dbReference type="Pfam" id="PF00441">
    <property type="entry name" value="Acyl-CoA_dh_1"/>
    <property type="match status" value="1"/>
</dbReference>
<evidence type="ECO:0000313" key="8">
    <source>
        <dbReference type="Proteomes" id="UP000294881"/>
    </source>
</evidence>
<dbReference type="Gene3D" id="2.40.110.10">
    <property type="entry name" value="Butyryl-CoA Dehydrogenase, subunit A, domain 2"/>
    <property type="match status" value="1"/>
</dbReference>
<evidence type="ECO:0000256" key="2">
    <source>
        <dbReference type="ARBA" id="ARBA00009347"/>
    </source>
</evidence>
<dbReference type="Gene3D" id="1.10.540.10">
    <property type="entry name" value="Acyl-CoA dehydrogenase/oxidase, N-terminal domain"/>
    <property type="match status" value="1"/>
</dbReference>
<proteinExistence type="inferred from homology"/>
<dbReference type="InterPro" id="IPR009075">
    <property type="entry name" value="AcylCo_DH/oxidase_C"/>
</dbReference>
<evidence type="ECO:0000256" key="4">
    <source>
        <dbReference type="ARBA" id="ARBA00022827"/>
    </source>
</evidence>
<dbReference type="RefSeq" id="WP_132006811.1">
    <property type="nucleotide sequence ID" value="NZ_JBHUNN010000001.1"/>
</dbReference>
<dbReference type="InterPro" id="IPR046373">
    <property type="entry name" value="Acyl-CoA_Oxase/DH_mid-dom_sf"/>
</dbReference>
<keyword evidence="3" id="KW-0285">Flavoprotein</keyword>
<dbReference type="AlphaFoldDB" id="A0A4R2GVC2"/>
<dbReference type="InterPro" id="IPR009100">
    <property type="entry name" value="AcylCoA_DH/oxidase_NM_dom_sf"/>
</dbReference>
<dbReference type="Proteomes" id="UP000294881">
    <property type="component" value="Unassembled WGS sequence"/>
</dbReference>
<evidence type="ECO:0000256" key="1">
    <source>
        <dbReference type="ARBA" id="ARBA00001974"/>
    </source>
</evidence>
<comment type="similarity">
    <text evidence="2">Belongs to the acyl-CoA dehydrogenase family.</text>
</comment>
<accession>A0A4R2GVC2</accession>
<dbReference type="PANTHER" id="PTHR43884">
    <property type="entry name" value="ACYL-COA DEHYDROGENASE"/>
    <property type="match status" value="1"/>
</dbReference>
<keyword evidence="4" id="KW-0274">FAD</keyword>
<comment type="cofactor">
    <cofactor evidence="1">
        <name>FAD</name>
        <dbReference type="ChEBI" id="CHEBI:57692"/>
    </cofactor>
</comment>
<dbReference type="OrthoDB" id="2450120at2"/>
<organism evidence="7 8">
    <name type="scientific">Camelimonas lactis</name>
    <dbReference type="NCBI Taxonomy" id="659006"/>
    <lineage>
        <taxon>Bacteria</taxon>
        <taxon>Pseudomonadati</taxon>
        <taxon>Pseudomonadota</taxon>
        <taxon>Alphaproteobacteria</taxon>
        <taxon>Hyphomicrobiales</taxon>
        <taxon>Chelatococcaceae</taxon>
        <taxon>Camelimonas</taxon>
    </lineage>
</organism>
<reference evidence="7 8" key="1">
    <citation type="submission" date="2019-03" db="EMBL/GenBank/DDBJ databases">
        <title>Genomic Encyclopedia of Type Strains, Phase IV (KMG-IV): sequencing the most valuable type-strain genomes for metagenomic binning, comparative biology and taxonomic classification.</title>
        <authorList>
            <person name="Goeker M."/>
        </authorList>
    </citation>
    <scope>NUCLEOTIDE SEQUENCE [LARGE SCALE GENOMIC DNA]</scope>
    <source>
        <strain evidence="7 8">DSM 22958</strain>
    </source>
</reference>
<keyword evidence="5" id="KW-0560">Oxidoreductase</keyword>
<dbReference type="EMBL" id="SLWL01000007">
    <property type="protein sequence ID" value="TCO13083.1"/>
    <property type="molecule type" value="Genomic_DNA"/>
</dbReference>
<dbReference type="Gene3D" id="1.20.140.10">
    <property type="entry name" value="Butyryl-CoA Dehydrogenase, subunit A, domain 3"/>
    <property type="match status" value="1"/>
</dbReference>
<gene>
    <name evidence="7" type="ORF">EV666_107110</name>
</gene>
<protein>
    <submittedName>
        <fullName evidence="7">Acyl-CoA dehydrogenase</fullName>
    </submittedName>
</protein>
<dbReference type="SUPFAM" id="SSF47203">
    <property type="entry name" value="Acyl-CoA dehydrogenase C-terminal domain-like"/>
    <property type="match status" value="1"/>
</dbReference>
<dbReference type="InterPro" id="IPR037069">
    <property type="entry name" value="AcylCoA_DH/ox_N_sf"/>
</dbReference>
<dbReference type="InterPro" id="IPR036250">
    <property type="entry name" value="AcylCo_DH-like_C"/>
</dbReference>
<keyword evidence="8" id="KW-1185">Reference proteome</keyword>
<evidence type="ECO:0000313" key="7">
    <source>
        <dbReference type="EMBL" id="TCO13083.1"/>
    </source>
</evidence>
<evidence type="ECO:0000256" key="5">
    <source>
        <dbReference type="ARBA" id="ARBA00023002"/>
    </source>
</evidence>
<name>A0A4R2GVC2_9HYPH</name>
<evidence type="ECO:0000259" key="6">
    <source>
        <dbReference type="Pfam" id="PF00441"/>
    </source>
</evidence>
<feature type="domain" description="Acyl-CoA dehydrogenase/oxidase C-terminal" evidence="6">
    <location>
        <begin position="198"/>
        <end position="318"/>
    </location>
</feature>
<evidence type="ECO:0000256" key="3">
    <source>
        <dbReference type="ARBA" id="ARBA00022630"/>
    </source>
</evidence>
<dbReference type="GO" id="GO:0050660">
    <property type="term" value="F:flavin adenine dinucleotide binding"/>
    <property type="evidence" value="ECO:0007669"/>
    <property type="project" value="InterPro"/>
</dbReference>
<dbReference type="PANTHER" id="PTHR43884:SF20">
    <property type="entry name" value="ACYL-COA DEHYDROGENASE FADE28"/>
    <property type="match status" value="1"/>
</dbReference>